<evidence type="ECO:0000313" key="13">
    <source>
        <dbReference type="WBParaSite" id="PSAMB.scaffold1810size27710.g15017.t1"/>
    </source>
</evidence>
<evidence type="ECO:0000256" key="2">
    <source>
        <dbReference type="ARBA" id="ARBA00007658"/>
    </source>
</evidence>
<dbReference type="Pfam" id="PF01532">
    <property type="entry name" value="Glyco_hydro_47"/>
    <property type="match status" value="1"/>
</dbReference>
<dbReference type="PANTHER" id="PTHR45679">
    <property type="entry name" value="ER DEGRADATION-ENHANCING ALPHA-MANNOSIDASE-LIKE PROTEIN 2"/>
    <property type="match status" value="1"/>
</dbReference>
<dbReference type="AlphaFoldDB" id="A0A914VDF2"/>
<dbReference type="PANTHER" id="PTHR45679:SF5">
    <property type="entry name" value="ER DEGRADATION-ENHANCING ALPHA-MANNOSIDASE-LIKE PROTEIN 1"/>
    <property type="match status" value="1"/>
</dbReference>
<dbReference type="GO" id="GO:0044322">
    <property type="term" value="C:endoplasmic reticulum quality control compartment"/>
    <property type="evidence" value="ECO:0007669"/>
    <property type="project" value="GOC"/>
</dbReference>
<evidence type="ECO:0000256" key="5">
    <source>
        <dbReference type="ARBA" id="ARBA00022968"/>
    </source>
</evidence>
<reference evidence="13" key="1">
    <citation type="submission" date="2022-11" db="UniProtKB">
        <authorList>
            <consortium name="WormBaseParasite"/>
        </authorList>
    </citation>
    <scope>IDENTIFICATION</scope>
</reference>
<evidence type="ECO:0000256" key="11">
    <source>
        <dbReference type="RuleBase" id="RU361193"/>
    </source>
</evidence>
<comment type="similarity">
    <text evidence="2 11">Belongs to the glycosyl hydrolase 47 family.</text>
</comment>
<keyword evidence="6" id="KW-1133">Transmembrane helix</keyword>
<dbReference type="Gene3D" id="1.50.10.10">
    <property type="match status" value="1"/>
</dbReference>
<keyword evidence="11" id="KW-0326">Glycosidase</keyword>
<comment type="subcellular location">
    <subcellularLocation>
        <location evidence="1">Endoplasmic reticulum membrane</location>
        <topology evidence="1">Single-pass type II membrane protein</topology>
    </subcellularLocation>
</comment>
<sequence>MHHVFISSSPASWSALTNYGFLTSWRLALVVFALLSLLAGTGAASKVFENAFDRWSSQYKMFTESDMLNTRKAAHDMFTFGYDNYMKYAYPLDELDPINCLGRGPDYANPSNININDVLGDYSLTLVDVLDTLAIMRNRSEFHRAVNLVIENVSFEKDITVQVFEATIRVLGSLLSAHLILTDPNRLLGDFRMEGYNNELLTMAHDLAARLLPAFENTRTGLPHPRVNLMYGVPWNTVNETCTAGAGSLLLEFGVLSRLLGDPTFEGLARRTNQRLWSLRDKDTGLLGTVVNIQTGEWQGLSSGLGAGVDSFYEYLLKAYILFGDENDYRMFNESHSLIWEHLRRGRVHCNAGIGDPPLYVNVHMRDGTTANTWIDALQASFPGVLILNGDLDEAICQHALYYSIWKKYGAIPERFNWHLKAPDVTFYPLRPEFAESTYLLYMSTRNPFYLHVGREIIASLNEHARVSCGYATVHDVHDKTLEDRMESFFLSETCKYLFLVRALLF</sequence>
<evidence type="ECO:0000256" key="3">
    <source>
        <dbReference type="ARBA" id="ARBA00022692"/>
    </source>
</evidence>
<dbReference type="SUPFAM" id="SSF48225">
    <property type="entry name" value="Seven-hairpin glycosidases"/>
    <property type="match status" value="1"/>
</dbReference>
<feature type="active site" description="Proton donor" evidence="10">
    <location>
        <position position="165"/>
    </location>
</feature>
<keyword evidence="5" id="KW-0735">Signal-anchor</keyword>
<evidence type="ECO:0000256" key="8">
    <source>
        <dbReference type="ARBA" id="ARBA00023180"/>
    </source>
</evidence>
<dbReference type="InterPro" id="IPR012341">
    <property type="entry name" value="6hp_glycosidase-like_sf"/>
</dbReference>
<dbReference type="InterPro" id="IPR036026">
    <property type="entry name" value="Seven-hairpin_glycosidases"/>
</dbReference>
<dbReference type="FunFam" id="1.50.10.10:FF:000016">
    <property type="entry name" value="alpha-1,2-Mannosidase"/>
    <property type="match status" value="1"/>
</dbReference>
<dbReference type="GO" id="GO:1904380">
    <property type="term" value="P:endoplasmic reticulum mannose trimming"/>
    <property type="evidence" value="ECO:0007669"/>
    <property type="project" value="InterPro"/>
</dbReference>
<dbReference type="WBParaSite" id="PSAMB.scaffold1810size27710.g15017.t1">
    <property type="protein sequence ID" value="PSAMB.scaffold1810size27710.g15017.t1"/>
    <property type="gene ID" value="PSAMB.scaffold1810size27710.g15017"/>
</dbReference>
<keyword evidence="12" id="KW-1185">Reference proteome</keyword>
<dbReference type="Proteomes" id="UP000887566">
    <property type="component" value="Unplaced"/>
</dbReference>
<dbReference type="InterPro" id="IPR001382">
    <property type="entry name" value="Glyco_hydro_47"/>
</dbReference>
<keyword evidence="7" id="KW-0472">Membrane</keyword>
<evidence type="ECO:0000256" key="4">
    <source>
        <dbReference type="ARBA" id="ARBA00022824"/>
    </source>
</evidence>
<accession>A0A914VDF2</accession>
<comment type="function">
    <text evidence="9">Extracts misfolded glycoproteins, but not glycoproteins undergoing productive folding, from the calnexin cycle. It is directly involved in endoplasmic reticulum-associated degradation (ERAD) and targets misfolded glycoproteins for degradation in an N-glycan-independent manner, probably by forming a complex with SEL1L. It has low mannosidase activity, catalyzing mannose trimming from Man8GlcNAc2 to Man7GlcNAc2.</text>
</comment>
<proteinExistence type="inferred from homology"/>
<organism evidence="12 13">
    <name type="scientific">Plectus sambesii</name>
    <dbReference type="NCBI Taxonomy" id="2011161"/>
    <lineage>
        <taxon>Eukaryota</taxon>
        <taxon>Metazoa</taxon>
        <taxon>Ecdysozoa</taxon>
        <taxon>Nematoda</taxon>
        <taxon>Chromadorea</taxon>
        <taxon>Plectida</taxon>
        <taxon>Plectina</taxon>
        <taxon>Plectoidea</taxon>
        <taxon>Plectidae</taxon>
        <taxon>Plectus</taxon>
    </lineage>
</organism>
<keyword evidence="11" id="KW-0378">Hydrolase</keyword>
<keyword evidence="8" id="KW-0325">Glycoprotein</keyword>
<dbReference type="InterPro" id="IPR044674">
    <property type="entry name" value="EDEM1/2/3"/>
</dbReference>
<keyword evidence="4" id="KW-0256">Endoplasmic reticulum</keyword>
<evidence type="ECO:0000256" key="6">
    <source>
        <dbReference type="ARBA" id="ARBA00022989"/>
    </source>
</evidence>
<evidence type="ECO:0000256" key="1">
    <source>
        <dbReference type="ARBA" id="ARBA00004648"/>
    </source>
</evidence>
<dbReference type="GO" id="GO:0005789">
    <property type="term" value="C:endoplasmic reticulum membrane"/>
    <property type="evidence" value="ECO:0007669"/>
    <property type="project" value="UniProtKB-SubCell"/>
</dbReference>
<dbReference type="PRINTS" id="PR00747">
    <property type="entry name" value="GLYHDRLASE47"/>
</dbReference>
<feature type="active site" evidence="10">
    <location>
        <position position="310"/>
    </location>
</feature>
<name>A0A914VDF2_9BILA</name>
<evidence type="ECO:0000256" key="10">
    <source>
        <dbReference type="PIRSR" id="PIRSR601382-1"/>
    </source>
</evidence>
<feature type="active site" description="Proton donor" evidence="10">
    <location>
        <position position="414"/>
    </location>
</feature>
<evidence type="ECO:0000313" key="12">
    <source>
        <dbReference type="Proteomes" id="UP000887566"/>
    </source>
</evidence>
<feature type="active site" evidence="10">
    <location>
        <position position="433"/>
    </location>
</feature>
<keyword evidence="3" id="KW-0812">Transmembrane</keyword>
<evidence type="ECO:0000256" key="9">
    <source>
        <dbReference type="ARBA" id="ARBA00060207"/>
    </source>
</evidence>
<evidence type="ECO:0000256" key="7">
    <source>
        <dbReference type="ARBA" id="ARBA00023136"/>
    </source>
</evidence>
<protein>
    <recommendedName>
        <fullName evidence="11">alpha-1,2-Mannosidase</fullName>
        <ecNumber evidence="11">3.2.1.-</ecNumber>
    </recommendedName>
</protein>
<dbReference type="GO" id="GO:0005975">
    <property type="term" value="P:carbohydrate metabolic process"/>
    <property type="evidence" value="ECO:0007669"/>
    <property type="project" value="InterPro"/>
</dbReference>
<dbReference type="EC" id="3.2.1.-" evidence="11"/>
<dbReference type="GO" id="GO:0005509">
    <property type="term" value="F:calcium ion binding"/>
    <property type="evidence" value="ECO:0007669"/>
    <property type="project" value="InterPro"/>
</dbReference>
<dbReference type="GO" id="GO:0004571">
    <property type="term" value="F:mannosyl-oligosaccharide 1,2-alpha-mannosidase activity"/>
    <property type="evidence" value="ECO:0007669"/>
    <property type="project" value="InterPro"/>
</dbReference>